<protein>
    <recommendedName>
        <fullName evidence="6">ornithine decarboxylase</fullName>
        <ecNumber evidence="6">4.1.1.17</ecNumber>
    </recommendedName>
</protein>
<evidence type="ECO:0000313" key="11">
    <source>
        <dbReference type="Proteomes" id="UP000008952"/>
    </source>
</evidence>
<comment type="pathway">
    <text evidence="5">Amine and polyamine biosynthesis; putrescine biosynthesis via L-ornithine pathway; putrescine from L-ornithine: step 1/1.</text>
</comment>
<dbReference type="InterPro" id="IPR022644">
    <property type="entry name" value="De-COase2_N"/>
</dbReference>
<comment type="cofactor">
    <cofactor evidence="1 8">
        <name>pyridoxal 5'-phosphate</name>
        <dbReference type="ChEBI" id="CHEBI:597326"/>
    </cofactor>
</comment>
<name>J0R1A5_9HYPH</name>
<dbReference type="RefSeq" id="WP_008040577.1">
    <property type="nucleotide sequence ID" value="NZ_JH725147.1"/>
</dbReference>
<feature type="active site" description="Proton donor" evidence="8">
    <location>
        <position position="325"/>
    </location>
</feature>
<proteinExistence type="inferred from homology"/>
<dbReference type="InterPro" id="IPR009006">
    <property type="entry name" value="Ala_racemase/Decarboxylase_C"/>
</dbReference>
<dbReference type="Pfam" id="PF02784">
    <property type="entry name" value="Orn_Arg_deC_N"/>
    <property type="match status" value="1"/>
</dbReference>
<evidence type="ECO:0000259" key="9">
    <source>
        <dbReference type="Pfam" id="PF02784"/>
    </source>
</evidence>
<dbReference type="InterPro" id="IPR029066">
    <property type="entry name" value="PLP-binding_barrel"/>
</dbReference>
<dbReference type="STRING" id="1094558.ME5_01885"/>
<dbReference type="EC" id="4.1.1.17" evidence="6"/>
<evidence type="ECO:0000256" key="5">
    <source>
        <dbReference type="ARBA" id="ARBA00034115"/>
    </source>
</evidence>
<comment type="caution">
    <text evidence="10">The sequence shown here is derived from an EMBL/GenBank/DDBJ whole genome shotgun (WGS) entry which is preliminary data.</text>
</comment>
<dbReference type="EMBL" id="AIMB01000008">
    <property type="protein sequence ID" value="EJF89334.1"/>
    <property type="molecule type" value="Genomic_DNA"/>
</dbReference>
<dbReference type="SUPFAM" id="SSF51419">
    <property type="entry name" value="PLP-binding barrel"/>
    <property type="match status" value="1"/>
</dbReference>
<feature type="modified residue" description="N6-(pyridoxal phosphate)lysine" evidence="8">
    <location>
        <position position="48"/>
    </location>
</feature>
<evidence type="ECO:0000256" key="7">
    <source>
        <dbReference type="ARBA" id="ARBA00049127"/>
    </source>
</evidence>
<dbReference type="AlphaFoldDB" id="J0R1A5"/>
<organism evidence="10 11">
    <name type="scientific">Bartonella tamiae Th239</name>
    <dbReference type="NCBI Taxonomy" id="1094558"/>
    <lineage>
        <taxon>Bacteria</taxon>
        <taxon>Pseudomonadati</taxon>
        <taxon>Pseudomonadota</taxon>
        <taxon>Alphaproteobacteria</taxon>
        <taxon>Hyphomicrobiales</taxon>
        <taxon>Bartonellaceae</taxon>
        <taxon>Bartonella</taxon>
    </lineage>
</organism>
<dbReference type="CDD" id="cd00622">
    <property type="entry name" value="PLPDE_III_ODC"/>
    <property type="match status" value="1"/>
</dbReference>
<dbReference type="Gene3D" id="3.20.20.10">
    <property type="entry name" value="Alanine racemase"/>
    <property type="match status" value="1"/>
</dbReference>
<keyword evidence="4" id="KW-0456">Lyase</keyword>
<dbReference type="Gene3D" id="2.40.37.10">
    <property type="entry name" value="Lyase, Ornithine Decarboxylase, Chain A, domain 1"/>
    <property type="match status" value="1"/>
</dbReference>
<dbReference type="FunFam" id="2.40.37.10:FF:000004">
    <property type="entry name" value="Ornithine decarboxylase"/>
    <property type="match status" value="1"/>
</dbReference>
<gene>
    <name evidence="10" type="ORF">ME5_01885</name>
</gene>
<accession>J0R1A5</accession>
<evidence type="ECO:0000313" key="10">
    <source>
        <dbReference type="EMBL" id="EJF89334.1"/>
    </source>
</evidence>
<reference evidence="10 11" key="1">
    <citation type="submission" date="2012-03" db="EMBL/GenBank/DDBJ databases">
        <title>The Genome Sequence of Bartonella tamiae Th239.</title>
        <authorList>
            <consortium name="The Broad Institute Genome Sequencing Platform"/>
            <consortium name="The Broad Institute Genome Sequencing Center for Infectious Disease"/>
            <person name="Feldgarden M."/>
            <person name="Kirby J."/>
            <person name="Kosoy M."/>
            <person name="Birtles R."/>
            <person name="Probert W.S."/>
            <person name="Chiaraviglio L."/>
            <person name="Young S.K."/>
            <person name="Zeng Q."/>
            <person name="Gargeya S."/>
            <person name="Fitzgerald M."/>
            <person name="Haas B."/>
            <person name="Abouelleil A."/>
            <person name="Alvarado L."/>
            <person name="Arachchi H.M."/>
            <person name="Berlin A."/>
            <person name="Chapman S.B."/>
            <person name="Gearin G."/>
            <person name="Goldberg J."/>
            <person name="Griggs A."/>
            <person name="Gujja S."/>
            <person name="Hansen M."/>
            <person name="Heiman D."/>
            <person name="Howarth C."/>
            <person name="Larimer J."/>
            <person name="Lui A."/>
            <person name="MacDonald P.J.P."/>
            <person name="McCowen C."/>
            <person name="Montmayeur A."/>
            <person name="Murphy C."/>
            <person name="Neiman D."/>
            <person name="Pearson M."/>
            <person name="Priest M."/>
            <person name="Roberts A."/>
            <person name="Saif S."/>
            <person name="Shea T."/>
            <person name="Sisk P."/>
            <person name="Stolte C."/>
            <person name="Sykes S."/>
            <person name="Wortman J."/>
            <person name="Nusbaum C."/>
            <person name="Birren B."/>
        </authorList>
    </citation>
    <scope>NUCLEOTIDE SEQUENCE [LARGE SCALE GENOMIC DNA]</scope>
    <source>
        <strain evidence="10 11">Th239</strain>
    </source>
</reference>
<dbReference type="InterPro" id="IPR022653">
    <property type="entry name" value="De-COase2_pyr-phos_BS"/>
</dbReference>
<evidence type="ECO:0000256" key="1">
    <source>
        <dbReference type="ARBA" id="ARBA00001933"/>
    </source>
</evidence>
<dbReference type="PROSITE" id="PS00879">
    <property type="entry name" value="ODR_DC_2_2"/>
    <property type="match status" value="1"/>
</dbReference>
<dbReference type="FunFam" id="3.20.20.10:FF:000008">
    <property type="entry name" value="Ornithine decarboxylase"/>
    <property type="match status" value="1"/>
</dbReference>
<evidence type="ECO:0000256" key="2">
    <source>
        <dbReference type="ARBA" id="ARBA00008872"/>
    </source>
</evidence>
<dbReference type="Proteomes" id="UP000008952">
    <property type="component" value="Unassembled WGS sequence"/>
</dbReference>
<dbReference type="GO" id="GO:0005737">
    <property type="term" value="C:cytoplasm"/>
    <property type="evidence" value="ECO:0007669"/>
    <property type="project" value="TreeGrafter"/>
</dbReference>
<keyword evidence="11" id="KW-1185">Reference proteome</keyword>
<evidence type="ECO:0000256" key="6">
    <source>
        <dbReference type="ARBA" id="ARBA00034138"/>
    </source>
</evidence>
<dbReference type="PRINTS" id="PR01179">
    <property type="entry name" value="ODADCRBXLASE"/>
</dbReference>
<keyword evidence="3 8" id="KW-0663">Pyridoxal phosphate</keyword>
<dbReference type="PRINTS" id="PR01182">
    <property type="entry name" value="ORNDCRBXLASE"/>
</dbReference>
<dbReference type="GO" id="GO:0004586">
    <property type="term" value="F:ornithine decarboxylase activity"/>
    <property type="evidence" value="ECO:0007669"/>
    <property type="project" value="UniProtKB-EC"/>
</dbReference>
<dbReference type="PANTHER" id="PTHR11482:SF6">
    <property type="entry name" value="ORNITHINE DECARBOXYLASE 1-RELATED"/>
    <property type="match status" value="1"/>
</dbReference>
<feature type="domain" description="Orn/DAP/Arg decarboxylase 2 N-terminal" evidence="9">
    <location>
        <begin position="27"/>
        <end position="259"/>
    </location>
</feature>
<dbReference type="PANTHER" id="PTHR11482">
    <property type="entry name" value="ARGININE/DIAMINOPIMELATE/ORNITHINE DECARBOXYLASE"/>
    <property type="match status" value="1"/>
</dbReference>
<evidence type="ECO:0000256" key="8">
    <source>
        <dbReference type="PIRSR" id="PIRSR600183-50"/>
    </source>
</evidence>
<evidence type="ECO:0000256" key="3">
    <source>
        <dbReference type="ARBA" id="ARBA00022898"/>
    </source>
</evidence>
<dbReference type="InterPro" id="IPR022657">
    <property type="entry name" value="De-COase2_CS"/>
</dbReference>
<dbReference type="GO" id="GO:0033387">
    <property type="term" value="P:putrescine biosynthetic process from arginine, via ornithine"/>
    <property type="evidence" value="ECO:0007669"/>
    <property type="project" value="TreeGrafter"/>
</dbReference>
<dbReference type="PATRIC" id="fig|1094558.3.peg.2020"/>
<sequence>MATQRIRDFLATRRPEGPCMILDLDIVRDNYDAFQKALPQSRIFYAVKANPAPEILRLLVSMGASFDTASVAEIEMALEAGATPDRVSFGNTIKKESDIARAYALGISLYAVDCIEEVEKVARAAPGTRVFCRVLTDGEGAEWPLSRKFGCVPDMAIDVLRHAHNLGLHAYGVSFHVGSQQTNLDAWDRALSDSSKVFETLAKEGIILKLVNMGGGFPTRYLKDVPTAQAYGVAIFESLSKYFGNRLPETIIEPGRGMVGNAGVIRSEVILISKKSDTDTKRWVYLDVGKFNGLIETMDEAIRYPIETTRDHDIMEPCVLAGPTCDSADVMYEKTPYPLPISLSVGDELLILGTGAYTTTYASVAFNGFEPLRSYVI</sequence>
<dbReference type="InterPro" id="IPR002433">
    <property type="entry name" value="Orn_de-COase"/>
</dbReference>
<evidence type="ECO:0000256" key="4">
    <source>
        <dbReference type="ARBA" id="ARBA00023239"/>
    </source>
</evidence>
<dbReference type="PROSITE" id="PS00878">
    <property type="entry name" value="ODR_DC_2_1"/>
    <property type="match status" value="1"/>
</dbReference>
<comment type="catalytic activity">
    <reaction evidence="7">
        <text>L-ornithine + H(+) = putrescine + CO2</text>
        <dbReference type="Rhea" id="RHEA:22964"/>
        <dbReference type="ChEBI" id="CHEBI:15378"/>
        <dbReference type="ChEBI" id="CHEBI:16526"/>
        <dbReference type="ChEBI" id="CHEBI:46911"/>
        <dbReference type="ChEBI" id="CHEBI:326268"/>
        <dbReference type="EC" id="4.1.1.17"/>
    </reaction>
</comment>
<dbReference type="SUPFAM" id="SSF50621">
    <property type="entry name" value="Alanine racemase C-terminal domain-like"/>
    <property type="match status" value="1"/>
</dbReference>
<dbReference type="HOGENOM" id="CLU_026444_1_3_5"/>
<dbReference type="InterPro" id="IPR000183">
    <property type="entry name" value="Orn/DAP/Arg_de-COase"/>
</dbReference>
<dbReference type="eggNOG" id="COG0019">
    <property type="taxonomic scope" value="Bacteria"/>
</dbReference>
<comment type="similarity">
    <text evidence="2">Belongs to the Orn/Lys/Arg decarboxylase class-II family.</text>
</comment>
<dbReference type="OrthoDB" id="9802147at2"/>